<proteinExistence type="predicted"/>
<dbReference type="EMBL" id="CP018632">
    <property type="protein sequence ID" value="ASJ71657.1"/>
    <property type="molecule type" value="Genomic_DNA"/>
</dbReference>
<dbReference type="GO" id="GO:0003677">
    <property type="term" value="F:DNA binding"/>
    <property type="evidence" value="ECO:0007669"/>
    <property type="project" value="InterPro"/>
</dbReference>
<dbReference type="InterPro" id="IPR013762">
    <property type="entry name" value="Integrase-like_cat_sf"/>
</dbReference>
<evidence type="ECO:0000313" key="3">
    <source>
        <dbReference type="EMBL" id="ASJ71657.1"/>
    </source>
</evidence>
<dbReference type="InterPro" id="IPR002104">
    <property type="entry name" value="Integrase_catalytic"/>
</dbReference>
<dbReference type="RefSeq" id="WP_088917066.1">
    <property type="nucleotide sequence ID" value="NZ_CP018632.1"/>
</dbReference>
<keyword evidence="4" id="KW-1185">Reference proteome</keyword>
<name>A0A2Z2NVF9_9GAMM</name>
<dbReference type="AlphaFoldDB" id="A0A2Z2NVF9"/>
<keyword evidence="1" id="KW-0233">DNA recombination</keyword>
<feature type="domain" description="Tyr recombinase" evidence="2">
    <location>
        <begin position="1"/>
        <end position="84"/>
    </location>
</feature>
<dbReference type="GO" id="GO:0015074">
    <property type="term" value="P:DNA integration"/>
    <property type="evidence" value="ECO:0007669"/>
    <property type="project" value="InterPro"/>
</dbReference>
<sequence length="108" mass="11533">MKSIAPVGPLNRQVVSSIVRRAIDRAGIDAPSCGAHLLRHSAATQMLAHGATLEQIGSILRHANINTTAIYAKVDTTLLEGVAAAWPEHNLSVETEPPKWEFVSGELS</sequence>
<evidence type="ECO:0000256" key="1">
    <source>
        <dbReference type="ARBA" id="ARBA00023172"/>
    </source>
</evidence>
<dbReference type="PROSITE" id="PS51898">
    <property type="entry name" value="TYR_RECOMBINASE"/>
    <property type="match status" value="1"/>
</dbReference>
<dbReference type="GO" id="GO:0006310">
    <property type="term" value="P:DNA recombination"/>
    <property type="evidence" value="ECO:0007669"/>
    <property type="project" value="UniProtKB-KW"/>
</dbReference>
<dbReference type="InterPro" id="IPR011010">
    <property type="entry name" value="DNA_brk_join_enz"/>
</dbReference>
<evidence type="ECO:0000313" key="4">
    <source>
        <dbReference type="Proteomes" id="UP000250079"/>
    </source>
</evidence>
<reference evidence="3 4" key="1">
    <citation type="submission" date="2016-12" db="EMBL/GenBank/DDBJ databases">
        <authorList>
            <person name="Song W.-J."/>
            <person name="Kurnit D.M."/>
        </authorList>
    </citation>
    <scope>NUCLEOTIDE SEQUENCE [LARGE SCALE GENOMIC DNA]</scope>
    <source>
        <strain evidence="3 4">IMCC3135</strain>
    </source>
</reference>
<protein>
    <submittedName>
        <fullName evidence="3">Tyrosine recombinase XerH</fullName>
    </submittedName>
</protein>
<evidence type="ECO:0000259" key="2">
    <source>
        <dbReference type="PROSITE" id="PS51898"/>
    </source>
</evidence>
<dbReference type="Proteomes" id="UP000250079">
    <property type="component" value="Chromosome"/>
</dbReference>
<dbReference type="Gene3D" id="1.10.443.10">
    <property type="entry name" value="Intergrase catalytic core"/>
    <property type="match status" value="1"/>
</dbReference>
<dbReference type="KEGG" id="gai:IMCC3135_07760"/>
<accession>A0A2Z2NVF9</accession>
<organism evidence="3 4">
    <name type="scientific">Granulosicoccus antarcticus IMCC3135</name>
    <dbReference type="NCBI Taxonomy" id="1192854"/>
    <lineage>
        <taxon>Bacteria</taxon>
        <taxon>Pseudomonadati</taxon>
        <taxon>Pseudomonadota</taxon>
        <taxon>Gammaproteobacteria</taxon>
        <taxon>Chromatiales</taxon>
        <taxon>Granulosicoccaceae</taxon>
        <taxon>Granulosicoccus</taxon>
    </lineage>
</organism>
<dbReference type="Pfam" id="PF00589">
    <property type="entry name" value="Phage_integrase"/>
    <property type="match status" value="1"/>
</dbReference>
<gene>
    <name evidence="3" type="primary">xerH</name>
    <name evidence="3" type="ORF">IMCC3135_07760</name>
</gene>
<dbReference type="OrthoDB" id="9801717at2"/>
<dbReference type="SUPFAM" id="SSF56349">
    <property type="entry name" value="DNA breaking-rejoining enzymes"/>
    <property type="match status" value="1"/>
</dbReference>